<comment type="similarity">
    <text evidence="1 4">Belongs to the DapA family.</text>
</comment>
<dbReference type="SUPFAM" id="SSF51569">
    <property type="entry name" value="Aldolase"/>
    <property type="match status" value="1"/>
</dbReference>
<dbReference type="OrthoDB" id="191315at2759"/>
<dbReference type="InterPro" id="IPR002220">
    <property type="entry name" value="DapA-like"/>
</dbReference>
<sequence length="294" mass="32185">MSARAFLPYSIAIVTPFTRSGAFDAAAVPEVVEYYKKLAPGLLVCGSTGEQHVLSIGERKQLYQIVRKTTGPDYPLYAGVATFKTADAIELAKSAYEANYTGIMLGFPPYRIISQRDAESYIKDVAAATPLPIFLYNNPRRTGFALEPEVFVRLANSVPNILGIKEAGDAANVNKIKPLVPENISFLTGNDTSVINNFTKEGYNGITAIISGVYPEEMKQVLELVERGQVDEATKIMNEVISPSVDLMQRAGFLPSLKYILRKRGVPAGYCPPPMLDPTEEHQQALDKAFNLTS</sequence>
<proteinExistence type="inferred from homology"/>
<organism evidence="7 8">
    <name type="scientific">Umbelopsis vinacea</name>
    <dbReference type="NCBI Taxonomy" id="44442"/>
    <lineage>
        <taxon>Eukaryota</taxon>
        <taxon>Fungi</taxon>
        <taxon>Fungi incertae sedis</taxon>
        <taxon>Mucoromycota</taxon>
        <taxon>Mucoromycotina</taxon>
        <taxon>Umbelopsidomycetes</taxon>
        <taxon>Umbelopsidales</taxon>
        <taxon>Umbelopsidaceae</taxon>
        <taxon>Umbelopsis</taxon>
    </lineage>
</organism>
<evidence type="ECO:0000256" key="5">
    <source>
        <dbReference type="PIRSR" id="PIRSR001365-1"/>
    </source>
</evidence>
<keyword evidence="2 4" id="KW-0456">Lyase</keyword>
<evidence type="ECO:0000313" key="7">
    <source>
        <dbReference type="EMBL" id="KAG2175139.1"/>
    </source>
</evidence>
<evidence type="ECO:0000256" key="1">
    <source>
        <dbReference type="ARBA" id="ARBA00007592"/>
    </source>
</evidence>
<feature type="active site" description="Schiff-base intermediate with substrate" evidence="5">
    <location>
        <position position="165"/>
    </location>
</feature>
<evidence type="ECO:0000313" key="8">
    <source>
        <dbReference type="Proteomes" id="UP000612746"/>
    </source>
</evidence>
<evidence type="ECO:0000256" key="2">
    <source>
        <dbReference type="ARBA" id="ARBA00023239"/>
    </source>
</evidence>
<evidence type="ECO:0000256" key="6">
    <source>
        <dbReference type="PIRSR" id="PIRSR001365-2"/>
    </source>
</evidence>
<dbReference type="GO" id="GO:0044281">
    <property type="term" value="P:small molecule metabolic process"/>
    <property type="evidence" value="ECO:0007669"/>
    <property type="project" value="UniProtKB-ARBA"/>
</dbReference>
<dbReference type="InterPro" id="IPR013785">
    <property type="entry name" value="Aldolase_TIM"/>
</dbReference>
<reference evidence="7" key="1">
    <citation type="submission" date="2020-12" db="EMBL/GenBank/DDBJ databases">
        <title>Metabolic potential, ecology and presence of endohyphal bacteria is reflected in genomic diversity of Mucoromycotina.</title>
        <authorList>
            <person name="Muszewska A."/>
            <person name="Okrasinska A."/>
            <person name="Steczkiewicz K."/>
            <person name="Drgas O."/>
            <person name="Orlowska M."/>
            <person name="Perlinska-Lenart U."/>
            <person name="Aleksandrzak-Piekarczyk T."/>
            <person name="Szatraj K."/>
            <person name="Zielenkiewicz U."/>
            <person name="Pilsyk S."/>
            <person name="Malc E."/>
            <person name="Mieczkowski P."/>
            <person name="Kruszewska J.S."/>
            <person name="Biernat P."/>
            <person name="Pawlowska J."/>
        </authorList>
    </citation>
    <scope>NUCLEOTIDE SEQUENCE</scope>
    <source>
        <strain evidence="7">WA0000051536</strain>
    </source>
</reference>
<accession>A0A8H7PJA5</accession>
<keyword evidence="3" id="KW-0704">Schiff base</keyword>
<dbReference type="Proteomes" id="UP000612746">
    <property type="component" value="Unassembled WGS sequence"/>
</dbReference>
<dbReference type="PANTHER" id="PTHR12128">
    <property type="entry name" value="DIHYDRODIPICOLINATE SYNTHASE"/>
    <property type="match status" value="1"/>
</dbReference>
<dbReference type="PIRSF" id="PIRSF001365">
    <property type="entry name" value="DHDPS"/>
    <property type="match status" value="1"/>
</dbReference>
<evidence type="ECO:0000256" key="4">
    <source>
        <dbReference type="PIRNR" id="PIRNR001365"/>
    </source>
</evidence>
<evidence type="ECO:0008006" key="9">
    <source>
        <dbReference type="Google" id="ProtNLM"/>
    </source>
</evidence>
<dbReference type="AlphaFoldDB" id="A0A8H7PJA5"/>
<feature type="binding site" evidence="6">
    <location>
        <position position="48"/>
    </location>
    <ligand>
        <name>pyruvate</name>
        <dbReference type="ChEBI" id="CHEBI:15361"/>
    </ligand>
</feature>
<protein>
    <recommendedName>
        <fullName evidence="9">4-hydroxy-tetrahydrodipicolinate synthase</fullName>
    </recommendedName>
</protein>
<dbReference type="Gene3D" id="3.20.20.70">
    <property type="entry name" value="Aldolase class I"/>
    <property type="match status" value="1"/>
</dbReference>
<dbReference type="CDD" id="cd00408">
    <property type="entry name" value="DHDPS-like"/>
    <property type="match status" value="1"/>
</dbReference>
<gene>
    <name evidence="7" type="ORF">INT44_007627</name>
</gene>
<dbReference type="GO" id="GO:0008840">
    <property type="term" value="F:4-hydroxy-tetrahydrodipicolinate synthase activity"/>
    <property type="evidence" value="ECO:0007669"/>
    <property type="project" value="TreeGrafter"/>
</dbReference>
<keyword evidence="8" id="KW-1185">Reference proteome</keyword>
<comment type="caution">
    <text evidence="7">The sequence shown here is derived from an EMBL/GenBank/DDBJ whole genome shotgun (WGS) entry which is preliminary data.</text>
</comment>
<dbReference type="Pfam" id="PF00701">
    <property type="entry name" value="DHDPS"/>
    <property type="match status" value="1"/>
</dbReference>
<feature type="active site" description="Proton donor/acceptor" evidence="5">
    <location>
        <position position="136"/>
    </location>
</feature>
<name>A0A8H7PJA5_9FUNG</name>
<dbReference type="InterPro" id="IPR020625">
    <property type="entry name" value="Schiff_base-form_aldolases_AS"/>
</dbReference>
<dbReference type="PROSITE" id="PS00666">
    <property type="entry name" value="DHDPS_2"/>
    <property type="match status" value="1"/>
</dbReference>
<dbReference type="EMBL" id="JAEPRA010000015">
    <property type="protein sequence ID" value="KAG2175139.1"/>
    <property type="molecule type" value="Genomic_DNA"/>
</dbReference>
<dbReference type="PANTHER" id="PTHR12128:SF66">
    <property type="entry name" value="4-HYDROXY-2-OXOGLUTARATE ALDOLASE, MITOCHONDRIAL"/>
    <property type="match status" value="1"/>
</dbReference>
<dbReference type="SMART" id="SM01130">
    <property type="entry name" value="DHDPS"/>
    <property type="match status" value="1"/>
</dbReference>
<evidence type="ECO:0000256" key="3">
    <source>
        <dbReference type="ARBA" id="ARBA00023270"/>
    </source>
</evidence>
<dbReference type="PRINTS" id="PR00146">
    <property type="entry name" value="DHPICSNTHASE"/>
</dbReference>